<evidence type="ECO:0000256" key="7">
    <source>
        <dbReference type="SAM" id="SignalP"/>
    </source>
</evidence>
<dbReference type="Pfam" id="PF01120">
    <property type="entry name" value="Alpha_L_fucos"/>
    <property type="match status" value="1"/>
</dbReference>
<organism evidence="10 11">
    <name type="scientific">Fusarium torreyae</name>
    <dbReference type="NCBI Taxonomy" id="1237075"/>
    <lineage>
        <taxon>Eukaryota</taxon>
        <taxon>Fungi</taxon>
        <taxon>Dikarya</taxon>
        <taxon>Ascomycota</taxon>
        <taxon>Pezizomycotina</taxon>
        <taxon>Sordariomycetes</taxon>
        <taxon>Hypocreomycetidae</taxon>
        <taxon>Hypocreales</taxon>
        <taxon>Nectriaceae</taxon>
        <taxon>Fusarium</taxon>
    </lineage>
</organism>
<dbReference type="OrthoDB" id="6039950at2759"/>
<dbReference type="InterPro" id="IPR016286">
    <property type="entry name" value="FUC_metazoa-typ"/>
</dbReference>
<evidence type="ECO:0000313" key="10">
    <source>
        <dbReference type="EMBL" id="KAJ4267097.1"/>
    </source>
</evidence>
<keyword evidence="4 7" id="KW-0732">Signal</keyword>
<gene>
    <name evidence="10" type="ORF">NW762_003195</name>
</gene>
<comment type="similarity">
    <text evidence="2">Belongs to the glycosyl hydrolase 29 family.</text>
</comment>
<feature type="domain" description="Alpha-L-fucosidase C-terminal" evidence="9">
    <location>
        <begin position="410"/>
        <end position="498"/>
    </location>
</feature>
<dbReference type="GO" id="GO:0016139">
    <property type="term" value="P:glycoside catabolic process"/>
    <property type="evidence" value="ECO:0007669"/>
    <property type="project" value="TreeGrafter"/>
</dbReference>
<dbReference type="EC" id="3.2.1.51" evidence="3"/>
<dbReference type="Gene3D" id="3.20.20.80">
    <property type="entry name" value="Glycosidases"/>
    <property type="match status" value="1"/>
</dbReference>
<comment type="caution">
    <text evidence="10">The sequence shown here is derived from an EMBL/GenBank/DDBJ whole genome shotgun (WGS) entry which is preliminary data.</text>
</comment>
<feature type="domain" description="Glycoside hydrolase family 29 N-terminal" evidence="8">
    <location>
        <begin position="19"/>
        <end position="380"/>
    </location>
</feature>
<dbReference type="GO" id="GO:0006004">
    <property type="term" value="P:fucose metabolic process"/>
    <property type="evidence" value="ECO:0007669"/>
    <property type="project" value="InterPro"/>
</dbReference>
<proteinExistence type="inferred from homology"/>
<dbReference type="InterPro" id="IPR017853">
    <property type="entry name" value="GH"/>
</dbReference>
<dbReference type="PANTHER" id="PTHR10030:SF37">
    <property type="entry name" value="ALPHA-L-FUCOSIDASE-RELATED"/>
    <property type="match status" value="1"/>
</dbReference>
<evidence type="ECO:0000256" key="1">
    <source>
        <dbReference type="ARBA" id="ARBA00004071"/>
    </source>
</evidence>
<dbReference type="InterPro" id="IPR013780">
    <property type="entry name" value="Glyco_hydro_b"/>
</dbReference>
<keyword evidence="6" id="KW-0326">Glycosidase</keyword>
<dbReference type="GO" id="GO:0004560">
    <property type="term" value="F:alpha-L-fucosidase activity"/>
    <property type="evidence" value="ECO:0007669"/>
    <property type="project" value="UniProtKB-EC"/>
</dbReference>
<dbReference type="PRINTS" id="PR00741">
    <property type="entry name" value="GLHYDRLASE29"/>
</dbReference>
<dbReference type="Gene3D" id="2.60.40.1180">
    <property type="entry name" value="Golgi alpha-mannosidase II"/>
    <property type="match status" value="1"/>
</dbReference>
<evidence type="ECO:0000259" key="8">
    <source>
        <dbReference type="Pfam" id="PF01120"/>
    </source>
</evidence>
<dbReference type="InterPro" id="IPR031919">
    <property type="entry name" value="Fucosidase_C"/>
</dbReference>
<feature type="chain" id="PRO_5040981738" description="alpha-L-fucosidase" evidence="7">
    <location>
        <begin position="22"/>
        <end position="594"/>
    </location>
</feature>
<evidence type="ECO:0000313" key="11">
    <source>
        <dbReference type="Proteomes" id="UP001152049"/>
    </source>
</evidence>
<dbReference type="PANTHER" id="PTHR10030">
    <property type="entry name" value="ALPHA-L-FUCOSIDASE"/>
    <property type="match status" value="1"/>
</dbReference>
<keyword evidence="11" id="KW-1185">Reference proteome</keyword>
<protein>
    <recommendedName>
        <fullName evidence="3">alpha-L-fucosidase</fullName>
        <ecNumber evidence="3">3.2.1.51</ecNumber>
    </recommendedName>
</protein>
<dbReference type="Gene3D" id="2.60.20.10">
    <property type="entry name" value="Crystallins"/>
    <property type="match status" value="1"/>
</dbReference>
<dbReference type="Proteomes" id="UP001152049">
    <property type="component" value="Unassembled WGS sequence"/>
</dbReference>
<dbReference type="SMART" id="SM00812">
    <property type="entry name" value="Alpha_L_fucos"/>
    <property type="match status" value="1"/>
</dbReference>
<dbReference type="InterPro" id="IPR000933">
    <property type="entry name" value="Glyco_hydro_29"/>
</dbReference>
<dbReference type="Pfam" id="PF16757">
    <property type="entry name" value="Fucosidase_C"/>
    <property type="match status" value="1"/>
</dbReference>
<feature type="signal peptide" evidence="7">
    <location>
        <begin position="1"/>
        <end position="21"/>
    </location>
</feature>
<evidence type="ECO:0000256" key="2">
    <source>
        <dbReference type="ARBA" id="ARBA00007951"/>
    </source>
</evidence>
<name>A0A9W8VIU8_9HYPO</name>
<dbReference type="InterPro" id="IPR057739">
    <property type="entry name" value="Glyco_hydro_29_N"/>
</dbReference>
<dbReference type="AlphaFoldDB" id="A0A9W8VIU8"/>
<evidence type="ECO:0000256" key="4">
    <source>
        <dbReference type="ARBA" id="ARBA00022729"/>
    </source>
</evidence>
<dbReference type="SUPFAM" id="SSF51445">
    <property type="entry name" value="(Trans)glycosidases"/>
    <property type="match status" value="1"/>
</dbReference>
<evidence type="ECO:0000256" key="6">
    <source>
        <dbReference type="ARBA" id="ARBA00023295"/>
    </source>
</evidence>
<dbReference type="EMBL" id="JAOQAZ010000004">
    <property type="protein sequence ID" value="KAJ4267097.1"/>
    <property type="molecule type" value="Genomic_DNA"/>
</dbReference>
<evidence type="ECO:0000259" key="9">
    <source>
        <dbReference type="Pfam" id="PF16757"/>
    </source>
</evidence>
<comment type="function">
    <text evidence="1">Alpha-L-fucosidase is responsible for hydrolyzing the alpha-1,6-linked fucose joined to the reducing-end N-acetylglucosamine of the carbohydrate moieties of glycoproteins.</text>
</comment>
<sequence>MFPKAAAVAAAAYVLFPFNAAAQGSGPYTATWESTDTHKASPEWFRDAKFGVYWHWGAFTTPQYSSEWYPRNMYNPKDGVYRHHTEIYGPPEEWGYQNFIRGAKDRKGNFVQFKPVLTSDGGKFDPEALLSVVKASGARFAGPVGEHHDGYSMWDSKVNEWNSVKLGPRLDLVKMWADLVRKNGMKLVVAMHQAYNSNGYFEYAPRANNTSLQKLLGQLPRDEEDTLWFEKHREMLDHVQPDIIWNDFKLDAISEQKRLDFLAYYFNRGVDWRKEVLTTHKRDDLGFRDTSSVADFERGGPANITRPYWLTDDALSASSWSYTNGMKYYSSKSMIHSLLDRISKNGNLLLNISPTAAGVLPDPQVQILRDIGKYLSRYGESVYSTRAWDIYGEGPTKAGGGSFTKPVEGTNKDVRFTRNKDGNVLYVTILGWPDNGQVSLGSLGKDALVDLDTLESIKLLGDKSGDYLEVTNWKQNKNALNISLAVRPVESPAYVLKLRFDGKIPVPQPKIGATVWYPTKTDGPGVTLGEGSFDEVFLTEAGITPKDIAFIRVSPNTKLTLYTNENLSGATKQLGPGEHSVRQGTVGSIGIIKG</sequence>
<evidence type="ECO:0000256" key="5">
    <source>
        <dbReference type="ARBA" id="ARBA00022801"/>
    </source>
</evidence>
<accession>A0A9W8VIU8</accession>
<evidence type="ECO:0000256" key="3">
    <source>
        <dbReference type="ARBA" id="ARBA00012662"/>
    </source>
</evidence>
<reference evidence="10" key="1">
    <citation type="submission" date="2022-09" db="EMBL/GenBank/DDBJ databases">
        <title>Fusarium specimens isolated from Avocado Roots.</title>
        <authorList>
            <person name="Stajich J."/>
            <person name="Roper C."/>
            <person name="Heimlech-Rivalta G."/>
        </authorList>
    </citation>
    <scope>NUCLEOTIDE SEQUENCE</scope>
    <source>
        <strain evidence="10">CF00136</strain>
    </source>
</reference>
<keyword evidence="5" id="KW-0378">Hydrolase</keyword>